<reference evidence="1 2" key="1">
    <citation type="journal article" date="2018" name="Sci. Data">
        <title>The draft genome sequence of cork oak.</title>
        <authorList>
            <person name="Ramos A.M."/>
            <person name="Usie A."/>
            <person name="Barbosa P."/>
            <person name="Barros P.M."/>
            <person name="Capote T."/>
            <person name="Chaves I."/>
            <person name="Simoes F."/>
            <person name="Abreu I."/>
            <person name="Carrasquinho I."/>
            <person name="Faro C."/>
            <person name="Guimaraes J.B."/>
            <person name="Mendonca D."/>
            <person name="Nobrega F."/>
            <person name="Rodrigues L."/>
            <person name="Saibo N.J.M."/>
            <person name="Varela M.C."/>
            <person name="Egas C."/>
            <person name="Matos J."/>
            <person name="Miguel C.M."/>
            <person name="Oliveira M.M."/>
            <person name="Ricardo C.P."/>
            <person name="Goncalves S."/>
        </authorList>
    </citation>
    <scope>NUCLEOTIDE SEQUENCE [LARGE SCALE GENOMIC DNA]</scope>
    <source>
        <strain evidence="2">cv. HL8</strain>
    </source>
</reference>
<accession>A0AAW0M8K7</accession>
<dbReference type="Proteomes" id="UP000237347">
    <property type="component" value="Unassembled WGS sequence"/>
</dbReference>
<sequence>MKRKKGNGGLDGIITILCRISFDAKHVLAAKCGFTSGVHNFDLCFNLFLIMLMPYNFPS</sequence>
<name>A0AAW0M8K7_QUESU</name>
<protein>
    <submittedName>
        <fullName evidence="1">Uncharacterized protein</fullName>
    </submittedName>
</protein>
<evidence type="ECO:0000313" key="1">
    <source>
        <dbReference type="EMBL" id="KAK7859940.1"/>
    </source>
</evidence>
<evidence type="ECO:0000313" key="2">
    <source>
        <dbReference type="Proteomes" id="UP000237347"/>
    </source>
</evidence>
<organism evidence="1 2">
    <name type="scientific">Quercus suber</name>
    <name type="common">Cork oak</name>
    <dbReference type="NCBI Taxonomy" id="58331"/>
    <lineage>
        <taxon>Eukaryota</taxon>
        <taxon>Viridiplantae</taxon>
        <taxon>Streptophyta</taxon>
        <taxon>Embryophyta</taxon>
        <taxon>Tracheophyta</taxon>
        <taxon>Spermatophyta</taxon>
        <taxon>Magnoliopsida</taxon>
        <taxon>eudicotyledons</taxon>
        <taxon>Gunneridae</taxon>
        <taxon>Pentapetalae</taxon>
        <taxon>rosids</taxon>
        <taxon>fabids</taxon>
        <taxon>Fagales</taxon>
        <taxon>Fagaceae</taxon>
        <taxon>Quercus</taxon>
    </lineage>
</organism>
<dbReference type="AlphaFoldDB" id="A0AAW0M8K7"/>
<gene>
    <name evidence="1" type="ORF">CFP56_000443</name>
</gene>
<comment type="caution">
    <text evidence="1">The sequence shown here is derived from an EMBL/GenBank/DDBJ whole genome shotgun (WGS) entry which is preliminary data.</text>
</comment>
<proteinExistence type="predicted"/>
<keyword evidence="2" id="KW-1185">Reference proteome</keyword>
<dbReference type="EMBL" id="PKMF04000009">
    <property type="protein sequence ID" value="KAK7859940.1"/>
    <property type="molecule type" value="Genomic_DNA"/>
</dbReference>